<reference evidence="2" key="3">
    <citation type="submission" date="2025-05" db="UniProtKB">
        <authorList>
            <consortium name="Ensembl"/>
        </authorList>
    </citation>
    <scope>IDENTIFICATION</scope>
</reference>
<dbReference type="AlphaFoldDB" id="A0A452FTH6"/>
<proteinExistence type="predicted"/>
<evidence type="ECO:0000313" key="4">
    <source>
        <dbReference type="Proteomes" id="UP000291000"/>
    </source>
</evidence>
<dbReference type="Bgee" id="ENSCHIG00000023416">
    <property type="expression patterns" value="Expressed in thymus and 13 other cell types or tissues"/>
</dbReference>
<dbReference type="GO" id="GO:0008284">
    <property type="term" value="P:positive regulation of cell population proliferation"/>
    <property type="evidence" value="ECO:0007669"/>
    <property type="project" value="Ensembl"/>
</dbReference>
<protein>
    <submittedName>
        <fullName evidence="2">Marginal zone B and B1 cell specific protein</fullName>
    </submittedName>
</protein>
<gene>
    <name evidence="2" type="primary">MZB1</name>
</gene>
<dbReference type="STRING" id="9925.ENSCHIP00000027529"/>
<feature type="signal peptide" evidence="1">
    <location>
        <begin position="1"/>
        <end position="16"/>
    </location>
</feature>
<dbReference type="GO" id="GO:0034663">
    <property type="term" value="C:endoplasmic reticulum chaperone complex"/>
    <property type="evidence" value="ECO:0007669"/>
    <property type="project" value="Ensembl"/>
</dbReference>
<dbReference type="Ensembl" id="ENSCHIT00010025231.1">
    <property type="protein sequence ID" value="ENSCHIP00010018002.1"/>
    <property type="gene ID" value="ENSCHIG00010013134.1"/>
</dbReference>
<dbReference type="OrthoDB" id="448621at2759"/>
<keyword evidence="4" id="KW-1185">Reference proteome</keyword>
<reference evidence="3 5" key="2">
    <citation type="submission" date="2019-03" db="EMBL/GenBank/DDBJ databases">
        <title>Genome sequencing and reference-guided assembly of Black Bengal Goat (Capra hircus).</title>
        <authorList>
            <person name="Siddiki A.Z."/>
            <person name="Baten A."/>
            <person name="Billah M."/>
            <person name="Alam M.A.U."/>
            <person name="Shawrob K.S.M."/>
            <person name="Saha S."/>
            <person name="Chowdhury M."/>
            <person name="Rahman A.H."/>
            <person name="Stear M."/>
            <person name="Miah G."/>
            <person name="Das G.B."/>
            <person name="Hossain M.M."/>
            <person name="Kumkum M."/>
            <person name="Islam M.S."/>
            <person name="Mollah A.M."/>
            <person name="Ahsan A."/>
            <person name="Tusar F."/>
            <person name="Khan M.K.I."/>
        </authorList>
    </citation>
    <scope>NUCLEOTIDE SEQUENCE [LARGE SCALE GENOMIC DNA]</scope>
</reference>
<dbReference type="GO" id="GO:0033622">
    <property type="term" value="P:integrin activation"/>
    <property type="evidence" value="ECO:0007669"/>
    <property type="project" value="Ensembl"/>
</dbReference>
<dbReference type="GO" id="GO:0005576">
    <property type="term" value="C:extracellular region"/>
    <property type="evidence" value="ECO:0007669"/>
    <property type="project" value="Ensembl"/>
</dbReference>
<evidence type="ECO:0000313" key="2">
    <source>
        <dbReference type="Ensembl" id="ENSCHIP00000027529.1"/>
    </source>
</evidence>
<evidence type="ECO:0000256" key="1">
    <source>
        <dbReference type="SAM" id="SignalP"/>
    </source>
</evidence>
<keyword evidence="1" id="KW-0732">Signal</keyword>
<evidence type="ECO:0000313" key="3">
    <source>
        <dbReference type="Ensembl" id="ENSCHIP00010018002.1"/>
    </source>
</evidence>
<feature type="chain" id="PRO_5044604424" evidence="1">
    <location>
        <begin position="17"/>
        <end position="189"/>
    </location>
</feature>
<dbReference type="GeneTree" id="ENSGT00390000002716"/>
<dbReference type="GeneID" id="102169583"/>
<reference evidence="2 4" key="1">
    <citation type="submission" date="2016-04" db="EMBL/GenBank/DDBJ databases">
        <title>Polished mammalian reference genomes with single-molecule sequencing and chromosome conformation capture applied to the Capra hircus genome.</title>
        <authorList>
            <person name="Bickhart D.M."/>
            <person name="Koren S."/>
            <person name="Rosen B."/>
            <person name="Hastie A."/>
            <person name="Liachko I."/>
            <person name="Sullivan S.T."/>
            <person name="Burton J."/>
            <person name="Sayre B.L."/>
            <person name="Huson H.J."/>
            <person name="Lee J."/>
            <person name="Lam E."/>
            <person name="Kelley C.M."/>
            <person name="Hutchison J.L."/>
            <person name="Zhou Y."/>
            <person name="Sun J."/>
            <person name="Crisa A."/>
            <person name="Schwartz J.C."/>
            <person name="Hammond J.A."/>
            <person name="Schroeder S.G."/>
            <person name="Liu G.E."/>
            <person name="Dunham M."/>
            <person name="Shendure J."/>
            <person name="Sonstegard T.S."/>
            <person name="Phillippy A.M."/>
            <person name="Van Tassell C.P."/>
            <person name="Smith T.P."/>
        </authorList>
    </citation>
    <scope>NUCLEOTIDE SEQUENCE [LARGE SCALE GENOMIC DNA]</scope>
</reference>
<evidence type="ECO:0000313" key="5">
    <source>
        <dbReference type="Proteomes" id="UP000694566"/>
    </source>
</evidence>
<dbReference type="RefSeq" id="XP_005683071.1">
    <property type="nucleotide sequence ID" value="XM_005683014.3"/>
</dbReference>
<dbReference type="KEGG" id="chx:102169583"/>
<dbReference type="GO" id="GO:0030888">
    <property type="term" value="P:regulation of B cell proliferation"/>
    <property type="evidence" value="ECO:0007669"/>
    <property type="project" value="Ensembl"/>
</dbReference>
<dbReference type="PANTHER" id="PTHR15881:SF2">
    <property type="entry name" value="MARGINAL ZONE B- AND B1-CELL-SPECIFIC PROTEIN"/>
    <property type="match status" value="1"/>
</dbReference>
<organism evidence="2 4">
    <name type="scientific">Capra hircus</name>
    <name type="common">Goat</name>
    <dbReference type="NCBI Taxonomy" id="9925"/>
    <lineage>
        <taxon>Eukaryota</taxon>
        <taxon>Metazoa</taxon>
        <taxon>Chordata</taxon>
        <taxon>Craniata</taxon>
        <taxon>Vertebrata</taxon>
        <taxon>Euteleostomi</taxon>
        <taxon>Mammalia</taxon>
        <taxon>Eutheria</taxon>
        <taxon>Laurasiatheria</taxon>
        <taxon>Artiodactyla</taxon>
        <taxon>Ruminantia</taxon>
        <taxon>Pecora</taxon>
        <taxon>Bovidae</taxon>
        <taxon>Caprinae</taxon>
        <taxon>Capra</taxon>
    </lineage>
</organism>
<dbReference type="InterPro" id="IPR052682">
    <property type="entry name" value="MZB1"/>
</dbReference>
<dbReference type="PANTHER" id="PTHR15881">
    <property type="entry name" value="MARGINAL ZONE B- AND B1-CELL-SPECIFIC PROTEIN"/>
    <property type="match status" value="1"/>
</dbReference>
<accession>A0A452FTH6</accession>
<dbReference type="GO" id="GO:0046626">
    <property type="term" value="P:regulation of insulin receptor signaling pathway"/>
    <property type="evidence" value="ECO:0007669"/>
    <property type="project" value="Ensembl"/>
</dbReference>
<sequence>MRLSLLLLLPLLGAWAIPGGLGDEASLTATAPELDDEEKFSTHMPTHLRCDACRAVAYQMWQHLTKAEAKLLPLDSGGRRELSESVYTDVLDQSCSQTWQGYGVGEVDQVKRLMGPGLSPGAQPSIMVMIMEGLWPTRLSKTCFHYLGEFGEDQIYEAHQQGRGTLEALLCGGPRGACSEKVPDTRTEL</sequence>
<dbReference type="OMA" id="QNWQDYG"/>
<dbReference type="GO" id="GO:0005788">
    <property type="term" value="C:endoplasmic reticulum lumen"/>
    <property type="evidence" value="ECO:0007669"/>
    <property type="project" value="Ensembl"/>
</dbReference>
<dbReference type="Ensembl" id="ENSCHIT00000035397.1">
    <property type="protein sequence ID" value="ENSCHIP00000027529.1"/>
    <property type="gene ID" value="ENSCHIG00000023416.1"/>
</dbReference>
<dbReference type="EMBL" id="LWLT01000008">
    <property type="status" value="NOT_ANNOTATED_CDS"/>
    <property type="molecule type" value="Genomic_DNA"/>
</dbReference>
<dbReference type="Proteomes" id="UP000291000">
    <property type="component" value="Chromosome 7"/>
</dbReference>
<name>A0A452FTH6_CAPHI</name>
<dbReference type="CTD" id="51237"/>
<dbReference type="GO" id="GO:0002639">
    <property type="term" value="P:positive regulation of immunoglobulin production"/>
    <property type="evidence" value="ECO:0007669"/>
    <property type="project" value="Ensembl"/>
</dbReference>